<evidence type="ECO:0000256" key="1">
    <source>
        <dbReference type="SAM" id="MobiDB-lite"/>
    </source>
</evidence>
<reference evidence="2 3" key="1">
    <citation type="submission" date="2016-06" db="EMBL/GenBank/DDBJ databases">
        <authorList>
            <person name="Kjaerup R.B."/>
            <person name="Dalgaard T.S."/>
            <person name="Juul-Madsen H.R."/>
        </authorList>
    </citation>
    <scope>NUCLEOTIDE SEQUENCE [LARGE SCALE GENOMIC DNA]</scope>
    <source>
        <strain evidence="2 3">1245139.5</strain>
    </source>
</reference>
<dbReference type="RefSeq" id="WP_065157581.1">
    <property type="nucleotide sequence ID" value="NZ_LZLQ01000026.1"/>
</dbReference>
<accession>A0A1A3NDV3</accession>
<gene>
    <name evidence="2" type="ORF">A5636_20265</name>
</gene>
<sequence>MKLPPQITYRDLAPLYLRAGYPAPIPLPQCQKGPPPTGFTGRNNTAPPSAEQINEWIRKRGDDGIGFVLQDGWLLIDAFHTRNHRENHQIGKNRSK</sequence>
<protein>
    <submittedName>
        <fullName evidence="2">Uncharacterized protein</fullName>
    </submittedName>
</protein>
<dbReference type="AlphaFoldDB" id="A0A1A3NDV3"/>
<dbReference type="Proteomes" id="UP000093629">
    <property type="component" value="Unassembled WGS sequence"/>
</dbReference>
<evidence type="ECO:0000313" key="3">
    <source>
        <dbReference type="Proteomes" id="UP000093629"/>
    </source>
</evidence>
<name>A0A1A3NDV3_MYCAS</name>
<comment type="caution">
    <text evidence="2">The sequence shown here is derived from an EMBL/GenBank/DDBJ whole genome shotgun (WGS) entry which is preliminary data.</text>
</comment>
<evidence type="ECO:0000313" key="2">
    <source>
        <dbReference type="EMBL" id="OBK18587.1"/>
    </source>
</evidence>
<dbReference type="OrthoDB" id="3171622at2"/>
<feature type="region of interest" description="Disordered" evidence="1">
    <location>
        <begin position="24"/>
        <end position="50"/>
    </location>
</feature>
<keyword evidence="3" id="KW-1185">Reference proteome</keyword>
<organism evidence="2 3">
    <name type="scientific">Mycobacterium asiaticum</name>
    <dbReference type="NCBI Taxonomy" id="1790"/>
    <lineage>
        <taxon>Bacteria</taxon>
        <taxon>Bacillati</taxon>
        <taxon>Actinomycetota</taxon>
        <taxon>Actinomycetes</taxon>
        <taxon>Mycobacteriales</taxon>
        <taxon>Mycobacteriaceae</taxon>
        <taxon>Mycobacterium</taxon>
    </lineage>
</organism>
<dbReference type="EMBL" id="LZLQ01000026">
    <property type="protein sequence ID" value="OBK18587.1"/>
    <property type="molecule type" value="Genomic_DNA"/>
</dbReference>
<feature type="compositionally biased region" description="Pro residues" evidence="1">
    <location>
        <begin position="24"/>
        <end position="37"/>
    </location>
</feature>
<proteinExistence type="predicted"/>